<dbReference type="InterPro" id="IPR052895">
    <property type="entry name" value="HetReg/Transcr_Mod"/>
</dbReference>
<comment type="caution">
    <text evidence="2">The sequence shown here is derived from an EMBL/GenBank/DDBJ whole genome shotgun (WGS) entry which is preliminary data.</text>
</comment>
<sequence length="604" mass="69523">MTPYDRPLDASRKEIRLLHLEPGNFNSEIIGYLVTVSLHDVLLYDAISYFWGDVNGKLPITINSKEMLITRHLFCTLNHLRSSSKYLVLWADAICINQEDVEERNIQVLHMGHIFASAARVLIFLGPADPLSIGSDAAFDILLRLSERKSVSKEVLEDAYEHCVNWMVRRAWFSRLWVIQELALARNSPVVYCGRKAISWDMLVYAWGKLLDILDLRKTNHRSMFYQKVVEKRYSDQPPAGESKSWFDGEPRYFWLRYRLRSLDHIRDVAAETEGMDLVDILPVSRHSHCKDPRDKIYGILNLLKEEDRRVFSVDYRKSVKAVYTEVLIEVFKQGKGPWILSSMILQDPDENAHLPSWVIDLAIHKTRRLNDPLSLHPPGIGCSGKESTQVNGVILPDNETLRIRGLLVDTVNDVLVFPKAIKEVIERLVEVDELITQSNNKPSAASPNLKKYTRKEPLWRMLISNMDVDGAVAPEWFGTMYEILRGFRLPPKGSKDKSVRSSYFHVSRYSKTEDDYRRALYDKIRNRSFFTTEGGFMARGMPFVRKGDQVVIIFGAPVPFVLRSCGDYYKIVGVAYVGGIMEGELVDELYHKGLMKEQEFLIR</sequence>
<dbReference type="PANTHER" id="PTHR24148:SF73">
    <property type="entry name" value="HET DOMAIN PROTEIN (AFU_ORTHOLOGUE AFUA_8G01020)"/>
    <property type="match status" value="1"/>
</dbReference>
<evidence type="ECO:0000313" key="3">
    <source>
        <dbReference type="Proteomes" id="UP000799429"/>
    </source>
</evidence>
<feature type="domain" description="Heterokaryon incompatibility" evidence="1">
    <location>
        <begin position="44"/>
        <end position="181"/>
    </location>
</feature>
<dbReference type="Proteomes" id="UP000799429">
    <property type="component" value="Unassembled WGS sequence"/>
</dbReference>
<dbReference type="OrthoDB" id="2157530at2759"/>
<keyword evidence="3" id="KW-1185">Reference proteome</keyword>
<protein>
    <recommendedName>
        <fullName evidence="1">Heterokaryon incompatibility domain-containing protein</fullName>
    </recommendedName>
</protein>
<dbReference type="Pfam" id="PF06985">
    <property type="entry name" value="HET"/>
    <property type="match status" value="1"/>
</dbReference>
<dbReference type="PANTHER" id="PTHR24148">
    <property type="entry name" value="ANKYRIN REPEAT DOMAIN-CONTAINING PROTEIN 39 HOMOLOG-RELATED"/>
    <property type="match status" value="1"/>
</dbReference>
<dbReference type="EMBL" id="MU006099">
    <property type="protein sequence ID" value="KAF2837601.1"/>
    <property type="molecule type" value="Genomic_DNA"/>
</dbReference>
<accession>A0A9P4S7L7</accession>
<dbReference type="Pfam" id="PF26639">
    <property type="entry name" value="Het-6_barrel"/>
    <property type="match status" value="1"/>
</dbReference>
<gene>
    <name evidence="2" type="ORF">M501DRAFT_937224</name>
</gene>
<evidence type="ECO:0000313" key="2">
    <source>
        <dbReference type="EMBL" id="KAF2837601.1"/>
    </source>
</evidence>
<organism evidence="2 3">
    <name type="scientific">Patellaria atrata CBS 101060</name>
    <dbReference type="NCBI Taxonomy" id="1346257"/>
    <lineage>
        <taxon>Eukaryota</taxon>
        <taxon>Fungi</taxon>
        <taxon>Dikarya</taxon>
        <taxon>Ascomycota</taxon>
        <taxon>Pezizomycotina</taxon>
        <taxon>Dothideomycetes</taxon>
        <taxon>Dothideomycetes incertae sedis</taxon>
        <taxon>Patellariales</taxon>
        <taxon>Patellariaceae</taxon>
        <taxon>Patellaria</taxon>
    </lineage>
</organism>
<dbReference type="InterPro" id="IPR010730">
    <property type="entry name" value="HET"/>
</dbReference>
<dbReference type="AlphaFoldDB" id="A0A9P4S7L7"/>
<proteinExistence type="predicted"/>
<name>A0A9P4S7L7_9PEZI</name>
<evidence type="ECO:0000259" key="1">
    <source>
        <dbReference type="Pfam" id="PF06985"/>
    </source>
</evidence>
<reference evidence="2" key="1">
    <citation type="journal article" date="2020" name="Stud. Mycol.">
        <title>101 Dothideomycetes genomes: a test case for predicting lifestyles and emergence of pathogens.</title>
        <authorList>
            <person name="Haridas S."/>
            <person name="Albert R."/>
            <person name="Binder M."/>
            <person name="Bloem J."/>
            <person name="Labutti K."/>
            <person name="Salamov A."/>
            <person name="Andreopoulos B."/>
            <person name="Baker S."/>
            <person name="Barry K."/>
            <person name="Bills G."/>
            <person name="Bluhm B."/>
            <person name="Cannon C."/>
            <person name="Castanera R."/>
            <person name="Culley D."/>
            <person name="Daum C."/>
            <person name="Ezra D."/>
            <person name="Gonzalez J."/>
            <person name="Henrissat B."/>
            <person name="Kuo A."/>
            <person name="Liang C."/>
            <person name="Lipzen A."/>
            <person name="Lutzoni F."/>
            <person name="Magnuson J."/>
            <person name="Mondo S."/>
            <person name="Nolan M."/>
            <person name="Ohm R."/>
            <person name="Pangilinan J."/>
            <person name="Park H.-J."/>
            <person name="Ramirez L."/>
            <person name="Alfaro M."/>
            <person name="Sun H."/>
            <person name="Tritt A."/>
            <person name="Yoshinaga Y."/>
            <person name="Zwiers L.-H."/>
            <person name="Turgeon B."/>
            <person name="Goodwin S."/>
            <person name="Spatafora J."/>
            <person name="Crous P."/>
            <person name="Grigoriev I."/>
        </authorList>
    </citation>
    <scope>NUCLEOTIDE SEQUENCE</scope>
    <source>
        <strain evidence="2">CBS 101060</strain>
    </source>
</reference>